<dbReference type="InterPro" id="IPR011047">
    <property type="entry name" value="Quinoprotein_ADH-like_sf"/>
</dbReference>
<dbReference type="InterPro" id="IPR015943">
    <property type="entry name" value="WD40/YVTN_repeat-like_dom_sf"/>
</dbReference>
<feature type="compositionally biased region" description="Low complexity" evidence="7">
    <location>
        <begin position="184"/>
        <end position="208"/>
    </location>
</feature>
<evidence type="ECO:0000256" key="3">
    <source>
        <dbReference type="ARBA" id="ARBA00022801"/>
    </source>
</evidence>
<dbReference type="PROSITE" id="PS50082">
    <property type="entry name" value="WD_REPEATS_2"/>
    <property type="match status" value="4"/>
</dbReference>
<dbReference type="Gene3D" id="2.130.10.10">
    <property type="entry name" value="YVTN repeat-like/Quinoprotein amine dehydrogenase"/>
    <property type="match status" value="3"/>
</dbReference>
<dbReference type="PRINTS" id="PR00320">
    <property type="entry name" value="GPROTEINBRPT"/>
</dbReference>
<keyword evidence="9" id="KW-1185">Reference proteome</keyword>
<evidence type="ECO:0000256" key="6">
    <source>
        <dbReference type="PROSITE-ProRule" id="PRU00221"/>
    </source>
</evidence>
<feature type="repeat" description="WD" evidence="6">
    <location>
        <begin position="660"/>
        <end position="702"/>
    </location>
</feature>
<sequence>MALSPVAFISPGCSQQCRQCVSAKSDSFAFAGQQTISLYRVGTASVTVPAHTHTDPAQQQQQQQQQHESVTVADYPLAALFGHGANAAIAAFAYNDEYMACLTPHTKQVLLWRLKDAESLTAKKVSSTSLSNVFKREGNPSIMCLAGKHHILCGTNMGRVVSLNTGLDNAEPHYVVIPPPQHRSSTPPQQLLPLSPMSPGAASTGGASSAAPATAAAAVESVECIAAAAARPELVACGTVDGTLCLLTLNASTGLRVTASLCAFPAREREKGDVGHDATPLPVTAIAFEPTSAQYLVVGSQDGGLALCDVSNASIVQSFDVAKLPERRISSIAWIPGEAGAFYTASADSPVLRKWVVSSKSSVGTVSMMVAPQRRASAVDAAAAAGPLDAADDAGSDRRGRVGIRGVACIDQDRLVAGMTDGAVKVFDVAQQRLDCDVTTGHTDATLACKVAKHDRDQAATSGVDGRIRVWNLRTLSQAYSIPVGPVMVHSVDWSPSGKHLVAALGSGEVVMYATSTARESWRAPVFTDLVYRVCWSAGDASLIAATSRSGVALLSSKDGKVTRRYPAPRGAIYGVDVEPVRGKSLAVGSHDHRVYVYHLASGSERPALALAGHTDVVCDVAFSPAAPQYLLSGSYDGTLRVWDLASNDAHTIAVSSRALKGHGDRVRSVAWCSLAPYLALSGSADASVRLWDVRNGVAITTVRGHSADVVALTSHVDRPLLFLSAARDSSIVLWNVSLLRQVYLDAALGTLDSCIVVDPSSLMGVATSNVSVSQVTGAAVQRLAKELAECAGKPVERLQRLVAFFEAPCGAVDVAQMALHAVDPAAYKAAALAAAGRPAATGLVVPAAFLADAATASATYVSERAHSKTVSAAGPAYKAERLLEAAEALLRVGKMEAYCDLLVEVGEWDRAIAASAAVSRAHWRSICQRASAAMEAAGDARAVTYSIIGENAHRAAQLLTRLSPNNYDAATVVCQTCPQTTQDPQQQQQQQQHAAEEPPHHTTVDANAVSPAAQQLKRCRATALKRYANPQLLAAVLLASGCNDEAVNVLQRSGDVVLGHLLVHAVPLREQSTIDASFRLSMLQSARQHKWETALTCATRLSNPYDAMATLLALFQTTQSKQLAGKMSTQSLTSGNLATFHGVSERLKTFYAQVRGECEKLQLPLEVAAIQQRHAHDGLASQNQLAAMVIAADPSSGPVTSSALLQSLSGFMESLLGVALQDVDGVNAPFYLRQALNVSAYVSLPLDSPAKGSGAGGASATGSSMAPEHKHFLALVFLVAALMSVKVYRFPKLLNGAFAKARDLVTASGSASLGPLLASTQGALGTYSPHSTEVECTPVGSALPALTSEGRQIVSALTADPICGAVHVMEDGVSFIAKSEALAWTLCSHFSPLASGMRLTAY</sequence>
<feature type="region of interest" description="Disordered" evidence="7">
    <location>
        <begin position="984"/>
        <end position="1004"/>
    </location>
</feature>
<keyword evidence="1 6" id="KW-0853">WD repeat</keyword>
<keyword evidence="2" id="KW-0677">Repeat</keyword>
<evidence type="ECO:0000313" key="9">
    <source>
        <dbReference type="Proteomes" id="UP001430356"/>
    </source>
</evidence>
<dbReference type="InterPro" id="IPR001680">
    <property type="entry name" value="WD40_rpt"/>
</dbReference>
<evidence type="ECO:0000256" key="2">
    <source>
        <dbReference type="ARBA" id="ARBA00022737"/>
    </source>
</evidence>
<evidence type="ECO:0000256" key="1">
    <source>
        <dbReference type="ARBA" id="ARBA00022574"/>
    </source>
</evidence>
<dbReference type="SMART" id="SM00320">
    <property type="entry name" value="WD40"/>
    <property type="match status" value="10"/>
</dbReference>
<dbReference type="InterPro" id="IPR019775">
    <property type="entry name" value="WD40_repeat_CS"/>
</dbReference>
<dbReference type="InterPro" id="IPR020472">
    <property type="entry name" value="WD40_PAC1"/>
</dbReference>
<dbReference type="PROSITE" id="PS00758">
    <property type="entry name" value="ARGE_DAPE_CPG2_1"/>
    <property type="match status" value="1"/>
</dbReference>
<accession>A0AAW0F8C1</accession>
<dbReference type="GO" id="GO:1990904">
    <property type="term" value="C:ribonucleoprotein complex"/>
    <property type="evidence" value="ECO:0007669"/>
    <property type="project" value="UniProtKB-KW"/>
</dbReference>
<dbReference type="SUPFAM" id="SSF50998">
    <property type="entry name" value="Quinoprotein alcohol dehydrogenase-like"/>
    <property type="match status" value="2"/>
</dbReference>
<dbReference type="Proteomes" id="UP001430356">
    <property type="component" value="Unassembled WGS sequence"/>
</dbReference>
<organism evidence="8 9">
    <name type="scientific">Novymonas esmeraldas</name>
    <dbReference type="NCBI Taxonomy" id="1808958"/>
    <lineage>
        <taxon>Eukaryota</taxon>
        <taxon>Discoba</taxon>
        <taxon>Euglenozoa</taxon>
        <taxon>Kinetoplastea</taxon>
        <taxon>Metakinetoplastina</taxon>
        <taxon>Trypanosomatida</taxon>
        <taxon>Trypanosomatidae</taxon>
        <taxon>Novymonas</taxon>
    </lineage>
</organism>
<keyword evidence="3" id="KW-0378">Hydrolase</keyword>
<evidence type="ECO:0000256" key="4">
    <source>
        <dbReference type="ARBA" id="ARBA00022980"/>
    </source>
</evidence>
<dbReference type="PANTHER" id="PTHR44464:SF1">
    <property type="entry name" value="WD REPEAT-CONTAINING PROTEIN 17"/>
    <property type="match status" value="1"/>
</dbReference>
<evidence type="ECO:0000313" key="8">
    <source>
        <dbReference type="EMBL" id="KAK7201862.1"/>
    </source>
</evidence>
<feature type="repeat" description="WD" evidence="6">
    <location>
        <begin position="439"/>
        <end position="481"/>
    </location>
</feature>
<keyword evidence="4" id="KW-0689">Ribosomal protein</keyword>
<feature type="compositionally biased region" description="Low complexity" evidence="7">
    <location>
        <begin position="984"/>
        <end position="993"/>
    </location>
</feature>
<reference evidence="8 9" key="1">
    <citation type="journal article" date="2021" name="MBio">
        <title>A New Model Trypanosomatid, Novymonas esmeraldas: Genomic Perception of Its 'Candidatus Pandoraea novymonadis' Endosymbiont.</title>
        <authorList>
            <person name="Zakharova A."/>
            <person name="Saura A."/>
            <person name="Butenko A."/>
            <person name="Podesvova L."/>
            <person name="Warmusova S."/>
            <person name="Kostygov A.Y."/>
            <person name="Nenarokova A."/>
            <person name="Lukes J."/>
            <person name="Opperdoes F.R."/>
            <person name="Yurchenko V."/>
        </authorList>
    </citation>
    <scope>NUCLEOTIDE SEQUENCE [LARGE SCALE GENOMIC DNA]</scope>
    <source>
        <strain evidence="8 9">E262AT.01</strain>
    </source>
</reference>
<feature type="repeat" description="WD" evidence="6">
    <location>
        <begin position="703"/>
        <end position="738"/>
    </location>
</feature>
<dbReference type="Pfam" id="PF00400">
    <property type="entry name" value="WD40"/>
    <property type="match status" value="3"/>
</dbReference>
<feature type="compositionally biased region" description="Basic and acidic residues" evidence="7">
    <location>
        <begin position="995"/>
        <end position="1004"/>
    </location>
</feature>
<dbReference type="InterPro" id="IPR001261">
    <property type="entry name" value="ArgE/DapE_CS"/>
</dbReference>
<dbReference type="GO" id="GO:0005840">
    <property type="term" value="C:ribosome"/>
    <property type="evidence" value="ECO:0007669"/>
    <property type="project" value="UniProtKB-KW"/>
</dbReference>
<gene>
    <name evidence="8" type="ORF">NESM_000253500</name>
</gene>
<dbReference type="PANTHER" id="PTHR44464">
    <property type="entry name" value="WD REPEAT-CONTAINING PROTEIN 17"/>
    <property type="match status" value="1"/>
</dbReference>
<evidence type="ECO:0000256" key="7">
    <source>
        <dbReference type="SAM" id="MobiDB-lite"/>
    </source>
</evidence>
<keyword evidence="5" id="KW-0687">Ribonucleoprotein</keyword>
<feature type="region of interest" description="Disordered" evidence="7">
    <location>
        <begin position="179"/>
        <end position="208"/>
    </location>
</feature>
<evidence type="ECO:0000256" key="5">
    <source>
        <dbReference type="ARBA" id="ARBA00023274"/>
    </source>
</evidence>
<feature type="repeat" description="WD" evidence="6">
    <location>
        <begin position="611"/>
        <end position="653"/>
    </location>
</feature>
<dbReference type="EMBL" id="JAECZO010000021">
    <property type="protein sequence ID" value="KAK7201862.1"/>
    <property type="molecule type" value="Genomic_DNA"/>
</dbReference>
<dbReference type="PROSITE" id="PS50294">
    <property type="entry name" value="WD_REPEATS_REGION"/>
    <property type="match status" value="2"/>
</dbReference>
<name>A0AAW0F8C1_9TRYP</name>
<comment type="caution">
    <text evidence="8">The sequence shown here is derived from an EMBL/GenBank/DDBJ whole genome shotgun (WGS) entry which is preliminary data.</text>
</comment>
<proteinExistence type="predicted"/>
<dbReference type="PROSITE" id="PS00678">
    <property type="entry name" value="WD_REPEATS_1"/>
    <property type="match status" value="3"/>
</dbReference>
<protein>
    <submittedName>
        <fullName evidence="8">WD domain, G-beta repeat</fullName>
    </submittedName>
</protein>